<gene>
    <name evidence="2" type="ORF">NP590_17210</name>
</gene>
<comment type="caution">
    <text evidence="2">The sequence shown here is derived from an EMBL/GenBank/DDBJ whole genome shotgun (WGS) entry which is preliminary data.</text>
</comment>
<reference evidence="2 3" key="1">
    <citation type="submission" date="2022-07" db="EMBL/GenBank/DDBJ databases">
        <title>Methylomonas rivi sp. nov., Methylomonas rosea sp. nov., Methylomonas aureus sp. nov. and Methylomonas subterranea sp. nov., four novel methanotrophs isolated from a freshwater creek and the deep terrestrial subsurface.</title>
        <authorList>
            <person name="Abin C."/>
            <person name="Sankaranarayanan K."/>
            <person name="Garner C."/>
            <person name="Sindelar R."/>
            <person name="Kotary K."/>
            <person name="Garner R."/>
            <person name="Barclay S."/>
            <person name="Lawson P."/>
            <person name="Krumholz L."/>
        </authorList>
    </citation>
    <scope>NUCLEOTIDE SEQUENCE [LARGE SCALE GENOMIC DNA]</scope>
    <source>
        <strain evidence="2 3">SURF-2</strain>
    </source>
</reference>
<dbReference type="Gene3D" id="3.40.50.150">
    <property type="entry name" value="Vaccinia Virus protein VP39"/>
    <property type="match status" value="1"/>
</dbReference>
<dbReference type="EMBL" id="JANIBJ010000039">
    <property type="protein sequence ID" value="MCQ8105852.1"/>
    <property type="molecule type" value="Genomic_DNA"/>
</dbReference>
<evidence type="ECO:0000313" key="3">
    <source>
        <dbReference type="Proteomes" id="UP001524499"/>
    </source>
</evidence>
<dbReference type="InterPro" id="IPR029063">
    <property type="entry name" value="SAM-dependent_MTases_sf"/>
</dbReference>
<name>A0ABT1TK52_9GAMM</name>
<dbReference type="Pfam" id="PF13708">
    <property type="entry name" value="DUF4942"/>
    <property type="match status" value="1"/>
</dbReference>
<protein>
    <submittedName>
        <fullName evidence="2">DUF4942 domain-containing protein</fullName>
    </submittedName>
</protein>
<evidence type="ECO:0000313" key="2">
    <source>
        <dbReference type="EMBL" id="MCQ8105852.1"/>
    </source>
</evidence>
<dbReference type="SUPFAM" id="SSF53335">
    <property type="entry name" value="S-adenosyl-L-methionine-dependent methyltransferases"/>
    <property type="match status" value="1"/>
</dbReference>
<organism evidence="2 3">
    <name type="scientific">Methylomonas subterranea</name>
    <dbReference type="NCBI Taxonomy" id="2952225"/>
    <lineage>
        <taxon>Bacteria</taxon>
        <taxon>Pseudomonadati</taxon>
        <taxon>Pseudomonadota</taxon>
        <taxon>Gammaproteobacteria</taxon>
        <taxon>Methylococcales</taxon>
        <taxon>Methylococcaceae</taxon>
        <taxon>Methylomonas</taxon>
    </lineage>
</organism>
<proteinExistence type="predicted"/>
<dbReference type="InterPro" id="IPR031339">
    <property type="entry name" value="DUF4942"/>
</dbReference>
<keyword evidence="3" id="KW-1185">Reference proteome</keyword>
<feature type="domain" description="DUF4942" evidence="1">
    <location>
        <begin position="271"/>
        <end position="479"/>
    </location>
</feature>
<evidence type="ECO:0000259" key="1">
    <source>
        <dbReference type="Pfam" id="PF13708"/>
    </source>
</evidence>
<sequence length="552" mass="63228">MFQFYPTPRALAEKAIAKFQSHNYRRILEPQAGRGDLLAPLLEKWSHHYSSRHPANIDCIEIDLDNQAILRGKGLNVIDSDFLAYDGAAMFSHIIMNPPFSSGDEHLIKAFNLLVDGELVAILNAETIRNPHSAKRKLICKWIEEHGSVEFLSEAFLDPDTQRKTSVEIALVWLKKTLDVKANFTNGLEFEHVAGLDHQDKNSIALRQNTISNAVAVFNAAVQSLKTAEVAREEADYYARLLGRPLNELHKTSQDGDSVAIQERFNKGYDDLKKRAWTNVLHSTEFDKYLSSKAYQRLTTEFEEIAKLSFTESNIRGFLIGLVNNQGDMNIQMLLDCFDEITKYRPENRAYYKGWKSNEKHRQLAYRVKMTRFILPVRNYHGIPWDFKKLMQDFDKVFAMLDGKLYCDNGENHESKTCSCFNGLYSLFDTGYYGPTPSKRHTTEYFDIRFYAGVGTVHIYPRRKDLIARLNRLVGQERQWLPQDDNAATTDFWKHYEMAEKITDAMIVPHVRWGSPSDEQVNNAHTEACTAAGYDLSGMFQLNGAVDFSEAA</sequence>
<dbReference type="Proteomes" id="UP001524499">
    <property type="component" value="Unassembled WGS sequence"/>
</dbReference>
<accession>A0ABT1TK52</accession>
<dbReference type="RefSeq" id="WP_256603888.1">
    <property type="nucleotide sequence ID" value="NZ_JANIBJ010000039.1"/>
</dbReference>